<feature type="transmembrane region" description="Helical" evidence="9">
    <location>
        <begin position="422"/>
        <end position="440"/>
    </location>
</feature>
<evidence type="ECO:0000256" key="5">
    <source>
        <dbReference type="ARBA" id="ARBA00022842"/>
    </source>
</evidence>
<evidence type="ECO:0000259" key="10">
    <source>
        <dbReference type="Pfam" id="PF01769"/>
    </source>
</evidence>
<evidence type="ECO:0000256" key="1">
    <source>
        <dbReference type="ARBA" id="ARBA00004141"/>
    </source>
</evidence>
<gene>
    <name evidence="13" type="primary">LOC114325358</name>
</gene>
<name>A0A6P7F0V6_DIAVI</name>
<comment type="similarity">
    <text evidence="2">Belongs to the SLC41A transporter family.</text>
</comment>
<dbReference type="SUPFAM" id="SSF161093">
    <property type="entry name" value="MgtE membrane domain-like"/>
    <property type="match status" value="2"/>
</dbReference>
<accession>A0A6P7F0V6</accession>
<evidence type="ECO:0000256" key="4">
    <source>
        <dbReference type="ARBA" id="ARBA00022692"/>
    </source>
</evidence>
<dbReference type="PANTHER" id="PTHR16228:SF26">
    <property type="entry name" value="SOLUTE CARRIER FAMILY 41 MEMBER 1-LIKE PROTEIN"/>
    <property type="match status" value="1"/>
</dbReference>
<protein>
    <submittedName>
        <fullName evidence="13">Solute carrier family 41 member 3-like</fullName>
    </submittedName>
</protein>
<keyword evidence="3" id="KW-0813">Transport</keyword>
<comment type="subcellular location">
    <subcellularLocation>
        <location evidence="1">Membrane</location>
        <topology evidence="1">Multi-pass membrane protein</topology>
    </subcellularLocation>
</comment>
<evidence type="ECO:0000256" key="6">
    <source>
        <dbReference type="ARBA" id="ARBA00022989"/>
    </source>
</evidence>
<feature type="domain" description="SLC41A/MgtE integral membrane" evidence="10">
    <location>
        <begin position="152"/>
        <end position="284"/>
    </location>
</feature>
<evidence type="ECO:0000256" key="8">
    <source>
        <dbReference type="ARBA" id="ARBA00023136"/>
    </source>
</evidence>
<dbReference type="Pfam" id="PF01769">
    <property type="entry name" value="MgtE"/>
    <property type="match status" value="2"/>
</dbReference>
<reference evidence="13" key="1">
    <citation type="submission" date="2025-04" db="UniProtKB">
        <authorList>
            <consortium name="RefSeq"/>
        </authorList>
    </citation>
    <scope>IDENTIFICATION</scope>
    <source>
        <tissue evidence="13">Whole insect</tissue>
    </source>
</reference>
<dbReference type="InterPro" id="IPR036739">
    <property type="entry name" value="SLC41_membr_dom_sf"/>
</dbReference>
<dbReference type="EnsemblMetazoa" id="XM_050646248.1">
    <property type="protein sequence ID" value="XP_050502205.1"/>
    <property type="gene ID" value="LOC126881767"/>
</dbReference>
<evidence type="ECO:0000313" key="11">
    <source>
        <dbReference type="EnsemblMetazoa" id="XP_050502205.1"/>
    </source>
</evidence>
<feature type="transmembrane region" description="Helical" evidence="9">
    <location>
        <begin position="228"/>
        <end position="254"/>
    </location>
</feature>
<dbReference type="RefSeq" id="XP_028129214.1">
    <property type="nucleotide sequence ID" value="XM_028273413.1"/>
</dbReference>
<keyword evidence="4 9" id="KW-0812">Transmembrane</keyword>
<dbReference type="Gene3D" id="1.10.357.20">
    <property type="entry name" value="SLC41 divalent cation transporters, integral membrane domain"/>
    <property type="match status" value="2"/>
</dbReference>
<keyword evidence="6 9" id="KW-1133">Transmembrane helix</keyword>
<dbReference type="InParanoid" id="A0A6P7F0V6"/>
<dbReference type="FunFam" id="1.10.357.20:FF:000003">
    <property type="entry name" value="Uncharacterized protein, isoform B"/>
    <property type="match status" value="1"/>
</dbReference>
<evidence type="ECO:0000256" key="3">
    <source>
        <dbReference type="ARBA" id="ARBA00022448"/>
    </source>
</evidence>
<dbReference type="InterPro" id="IPR045349">
    <property type="entry name" value="SLC41A1-3"/>
</dbReference>
<feature type="transmembrane region" description="Helical" evidence="9">
    <location>
        <begin position="111"/>
        <end position="133"/>
    </location>
</feature>
<organism evidence="13">
    <name type="scientific">Diabrotica virgifera virgifera</name>
    <name type="common">western corn rootworm</name>
    <dbReference type="NCBI Taxonomy" id="50390"/>
    <lineage>
        <taxon>Eukaryota</taxon>
        <taxon>Metazoa</taxon>
        <taxon>Ecdysozoa</taxon>
        <taxon>Arthropoda</taxon>
        <taxon>Hexapoda</taxon>
        <taxon>Insecta</taxon>
        <taxon>Pterygota</taxon>
        <taxon>Neoptera</taxon>
        <taxon>Endopterygota</taxon>
        <taxon>Coleoptera</taxon>
        <taxon>Polyphaga</taxon>
        <taxon>Cucujiformia</taxon>
        <taxon>Chrysomeloidea</taxon>
        <taxon>Chrysomelidae</taxon>
        <taxon>Galerucinae</taxon>
        <taxon>Diabroticina</taxon>
        <taxon>Diabroticites</taxon>
        <taxon>Diabrotica</taxon>
    </lineage>
</organism>
<keyword evidence="7" id="KW-0406">Ion transport</keyword>
<sequence>MAVTNNNEKKGGCVNNINEKEKKVSIASNTIIHERPEIRISVALSQKSSLSHKNSFGRKGSLADVYSKKSSLGDIYSITGGAPVIRDLARQSIVSIQSEKQKLEEEKWYQILLQVGVPFFIAGIGTIGAGIVLDQVKRYNVFKEIKALFVLIPALLGLKGNLDMCLASRLSTQTHLGNMEDRKNMFKIVSGNILLVQVQAIVASTIVSVFAVGASALVNGHFEWMHTLLLATASTLTATMSCFILDLVLVTIITVSRKFKLNPDNIATPMAASIGDVVSLTTLSVWARFLFSIHDTHSWVMMVILAFYIVILLPAWVYIVRKNEYTKEVLSHGWLPVISALFISGSGGLILDLAVDKFKGYTVFQPIINGLGGNLVSVQASRISTMLHKTSFEGVIPLHTKQWVTPFQALIRGVLPAKSARLLLVISVPGHIVFVYLADLINSKGVSNINPYFLATYVTVAMLQIVLLLYLCHLLVHTMWRLRIDPDNSSIPYLTALGDLLGSTFLLVGFFVLRAIGEEYTPSAHT</sequence>
<keyword evidence="12" id="KW-1185">Reference proteome</keyword>
<dbReference type="Proteomes" id="UP001652700">
    <property type="component" value="Unplaced"/>
</dbReference>
<dbReference type="InterPro" id="IPR006667">
    <property type="entry name" value="SLC41_membr_dom"/>
</dbReference>
<evidence type="ECO:0000313" key="12">
    <source>
        <dbReference type="Proteomes" id="UP001652700"/>
    </source>
</evidence>
<feature type="transmembrane region" description="Helical" evidence="9">
    <location>
        <begin position="266"/>
        <end position="287"/>
    </location>
</feature>
<evidence type="ECO:0000256" key="7">
    <source>
        <dbReference type="ARBA" id="ARBA00023065"/>
    </source>
</evidence>
<proteinExistence type="inferred from homology"/>
<feature type="domain" description="SLC41A/MgtE integral membrane" evidence="10">
    <location>
        <begin position="365"/>
        <end position="507"/>
    </location>
</feature>
<evidence type="ECO:0000313" key="13">
    <source>
        <dbReference type="RefSeq" id="XP_028129214.1"/>
    </source>
</evidence>
<evidence type="ECO:0000256" key="9">
    <source>
        <dbReference type="SAM" id="Phobius"/>
    </source>
</evidence>
<dbReference type="OrthoDB" id="5791097at2759"/>
<evidence type="ECO:0000256" key="2">
    <source>
        <dbReference type="ARBA" id="ARBA00009749"/>
    </source>
</evidence>
<dbReference type="FunFam" id="1.10.357.20:FF:000001">
    <property type="entry name" value="Solute carrier family 41 member 2"/>
    <property type="match status" value="1"/>
</dbReference>
<dbReference type="GO" id="GO:0008324">
    <property type="term" value="F:monoatomic cation transmembrane transporter activity"/>
    <property type="evidence" value="ECO:0007669"/>
    <property type="project" value="InterPro"/>
</dbReference>
<feature type="transmembrane region" description="Helical" evidence="9">
    <location>
        <begin position="332"/>
        <end position="351"/>
    </location>
</feature>
<feature type="transmembrane region" description="Helical" evidence="9">
    <location>
        <begin position="299"/>
        <end position="320"/>
    </location>
</feature>
<feature type="transmembrane region" description="Helical" evidence="9">
    <location>
        <begin position="145"/>
        <end position="167"/>
    </location>
</feature>
<reference evidence="11" key="2">
    <citation type="submission" date="2025-05" db="UniProtKB">
        <authorList>
            <consortium name="EnsemblMetazoa"/>
        </authorList>
    </citation>
    <scope>IDENTIFICATION</scope>
</reference>
<dbReference type="FunCoup" id="A0A6P7F0V6">
    <property type="interactions" value="145"/>
</dbReference>
<dbReference type="AlphaFoldDB" id="A0A6P7F0V6"/>
<keyword evidence="8 9" id="KW-0472">Membrane</keyword>
<dbReference type="GO" id="GO:0005886">
    <property type="term" value="C:plasma membrane"/>
    <property type="evidence" value="ECO:0007669"/>
    <property type="project" value="TreeGrafter"/>
</dbReference>
<feature type="transmembrane region" description="Helical" evidence="9">
    <location>
        <begin position="188"/>
        <end position="216"/>
    </location>
</feature>
<feature type="transmembrane region" description="Helical" evidence="9">
    <location>
        <begin position="491"/>
        <end position="513"/>
    </location>
</feature>
<dbReference type="PANTHER" id="PTHR16228">
    <property type="entry name" value="DIVALENT CATION TRANSPORTER SOLUTE CARRIER FAMILY 41"/>
    <property type="match status" value="1"/>
</dbReference>
<feature type="transmembrane region" description="Helical" evidence="9">
    <location>
        <begin position="452"/>
        <end position="471"/>
    </location>
</feature>
<keyword evidence="5" id="KW-0460">Magnesium</keyword>